<evidence type="ECO:0000313" key="3">
    <source>
        <dbReference type="EMBL" id="MBB6216398.1"/>
    </source>
</evidence>
<dbReference type="SUPFAM" id="SSF53448">
    <property type="entry name" value="Nucleotide-diphospho-sugar transferases"/>
    <property type="match status" value="1"/>
</dbReference>
<evidence type="ECO:0000256" key="1">
    <source>
        <dbReference type="SAM" id="Phobius"/>
    </source>
</evidence>
<keyword evidence="4" id="KW-1185">Reference proteome</keyword>
<proteinExistence type="predicted"/>
<keyword evidence="1" id="KW-0472">Membrane</keyword>
<keyword evidence="1" id="KW-0812">Transmembrane</keyword>
<reference evidence="3 4" key="1">
    <citation type="submission" date="2020-08" db="EMBL/GenBank/DDBJ databases">
        <title>Genomic Encyclopedia of Type Strains, Phase IV (KMG-IV): sequencing the most valuable type-strain genomes for metagenomic binning, comparative biology and taxonomic classification.</title>
        <authorList>
            <person name="Goeker M."/>
        </authorList>
    </citation>
    <scope>NUCLEOTIDE SEQUENCE [LARGE SCALE GENOMIC DNA]</scope>
    <source>
        <strain evidence="3 4">DSM 103526</strain>
    </source>
</reference>
<sequence>MGRDIWIQWFIWIFFLYGLYEFACMLFYRSRGYKKKKDSRLVMVVHNGEDYIEGLLRTLAAQGFEIDVVDKKSTDATRGIIEKLSHDQENIHLIEEDFGKVEEEIDKDIHP</sequence>
<dbReference type="Pfam" id="PF00535">
    <property type="entry name" value="Glycos_transf_2"/>
    <property type="match status" value="1"/>
</dbReference>
<accession>A0A841KVY3</accession>
<keyword evidence="1" id="KW-1133">Transmembrane helix</keyword>
<dbReference type="InterPro" id="IPR001173">
    <property type="entry name" value="Glyco_trans_2-like"/>
</dbReference>
<dbReference type="Proteomes" id="UP000579281">
    <property type="component" value="Unassembled WGS sequence"/>
</dbReference>
<dbReference type="Gene3D" id="3.90.550.10">
    <property type="entry name" value="Spore Coat Polysaccharide Biosynthesis Protein SpsA, Chain A"/>
    <property type="match status" value="1"/>
</dbReference>
<dbReference type="RefSeq" id="WP_184310932.1">
    <property type="nucleotide sequence ID" value="NZ_JACHEN010000014.1"/>
</dbReference>
<dbReference type="AlphaFoldDB" id="A0A841KVY3"/>
<dbReference type="InterPro" id="IPR029044">
    <property type="entry name" value="Nucleotide-diphossugar_trans"/>
</dbReference>
<evidence type="ECO:0000259" key="2">
    <source>
        <dbReference type="Pfam" id="PF00535"/>
    </source>
</evidence>
<name>A0A841KVY3_9FIRM</name>
<dbReference type="EMBL" id="JACHEN010000014">
    <property type="protein sequence ID" value="MBB6216398.1"/>
    <property type="molecule type" value="Genomic_DNA"/>
</dbReference>
<comment type="caution">
    <text evidence="3">The sequence shown here is derived from an EMBL/GenBank/DDBJ whole genome shotgun (WGS) entry which is preliminary data.</text>
</comment>
<organism evidence="3 4">
    <name type="scientific">Anaerosolibacter carboniphilus</name>
    <dbReference type="NCBI Taxonomy" id="1417629"/>
    <lineage>
        <taxon>Bacteria</taxon>
        <taxon>Bacillati</taxon>
        <taxon>Bacillota</taxon>
        <taxon>Clostridia</taxon>
        <taxon>Peptostreptococcales</taxon>
        <taxon>Thermotaleaceae</taxon>
        <taxon>Anaerosolibacter</taxon>
    </lineage>
</organism>
<evidence type="ECO:0000313" key="4">
    <source>
        <dbReference type="Proteomes" id="UP000579281"/>
    </source>
</evidence>
<feature type="domain" description="Glycosyltransferase 2-like" evidence="2">
    <location>
        <begin position="42"/>
        <end position="97"/>
    </location>
</feature>
<feature type="transmembrane region" description="Helical" evidence="1">
    <location>
        <begin position="6"/>
        <end position="28"/>
    </location>
</feature>
<gene>
    <name evidence="3" type="ORF">HNQ80_002498</name>
</gene>
<protein>
    <submittedName>
        <fullName evidence="3">Vacuolar-type H+-ATPase subunit I/STV1</fullName>
    </submittedName>
</protein>